<evidence type="ECO:0000256" key="8">
    <source>
        <dbReference type="SAM" id="Phobius"/>
    </source>
</evidence>
<feature type="transmembrane region" description="Helical" evidence="8">
    <location>
        <begin position="262"/>
        <end position="279"/>
    </location>
</feature>
<feature type="transmembrane region" description="Helical" evidence="8">
    <location>
        <begin position="122"/>
        <end position="139"/>
    </location>
</feature>
<keyword evidence="5 8" id="KW-0812">Transmembrane</keyword>
<keyword evidence="7 8" id="KW-0472">Membrane</keyword>
<feature type="transmembrane region" description="Helical" evidence="8">
    <location>
        <begin position="98"/>
        <end position="115"/>
    </location>
</feature>
<accession>A0A7C4PTE3</accession>
<keyword evidence="4" id="KW-1003">Cell membrane</keyword>
<evidence type="ECO:0000313" key="10">
    <source>
        <dbReference type="EMBL" id="HGS22310.1"/>
    </source>
</evidence>
<dbReference type="InterPro" id="IPR037185">
    <property type="entry name" value="EmrE-like"/>
</dbReference>
<feature type="transmembrane region" description="Helical" evidence="8">
    <location>
        <begin position="37"/>
        <end position="55"/>
    </location>
</feature>
<dbReference type="PANTHER" id="PTHR22911:SF137">
    <property type="entry name" value="SOLUTE CARRIER FAMILY 35 MEMBER G2-RELATED"/>
    <property type="match status" value="1"/>
</dbReference>
<feature type="transmembrane region" description="Helical" evidence="8">
    <location>
        <begin position="5"/>
        <end position="25"/>
    </location>
</feature>
<evidence type="ECO:0000259" key="9">
    <source>
        <dbReference type="Pfam" id="PF00892"/>
    </source>
</evidence>
<dbReference type="NCBIfam" id="TIGR00688">
    <property type="entry name" value="rarD"/>
    <property type="match status" value="1"/>
</dbReference>
<feature type="domain" description="EamA" evidence="9">
    <location>
        <begin position="147"/>
        <end position="278"/>
    </location>
</feature>
<evidence type="ECO:0000256" key="3">
    <source>
        <dbReference type="ARBA" id="ARBA00022448"/>
    </source>
</evidence>
<sequence length="296" mass="32747">MNKGILYGIAAYAIWGIFPVYWKFLQGVPALQIMTHRVVWSFVFVSILISLRHGWRDIFKRLTLRMVLLYLLAGCLLAVNWLVYIYSVNAGFIVESSLGYFINPLVNVLLGVVFLRERLRPLQWVPVGLAGVGVLYLTISYGHLPWIALALAFSFGFYGLLKKLAPLGSLPGLTVETAVIFLPALAYLLAMEFTGAGSFGHVSLLQNALLVLTGVVTAVPLLFFAEGARRIPLAMMGLLQYLAPTLQFLFGVLVYGEPFTPQRVVGFSIIWLALLLYSVEGLVERRRALHAALAEG</sequence>
<feature type="domain" description="EamA" evidence="9">
    <location>
        <begin position="3"/>
        <end position="138"/>
    </location>
</feature>
<evidence type="ECO:0000256" key="4">
    <source>
        <dbReference type="ARBA" id="ARBA00022475"/>
    </source>
</evidence>
<feature type="transmembrane region" description="Helical" evidence="8">
    <location>
        <begin position="67"/>
        <end position="86"/>
    </location>
</feature>
<feature type="transmembrane region" description="Helical" evidence="8">
    <location>
        <begin position="173"/>
        <end position="191"/>
    </location>
</feature>
<evidence type="ECO:0000256" key="1">
    <source>
        <dbReference type="ARBA" id="ARBA00004651"/>
    </source>
</evidence>
<dbReference type="SUPFAM" id="SSF103481">
    <property type="entry name" value="Multidrug resistance efflux transporter EmrE"/>
    <property type="match status" value="2"/>
</dbReference>
<feature type="transmembrane region" description="Helical" evidence="8">
    <location>
        <begin position="145"/>
        <end position="161"/>
    </location>
</feature>
<proteinExistence type="inferred from homology"/>
<keyword evidence="3" id="KW-0813">Transport</keyword>
<organism evidence="10">
    <name type="scientific">Anaerolinea thermolimosa</name>
    <dbReference type="NCBI Taxonomy" id="229919"/>
    <lineage>
        <taxon>Bacteria</taxon>
        <taxon>Bacillati</taxon>
        <taxon>Chloroflexota</taxon>
        <taxon>Anaerolineae</taxon>
        <taxon>Anaerolineales</taxon>
        <taxon>Anaerolineaceae</taxon>
        <taxon>Anaerolinea</taxon>
    </lineage>
</organism>
<reference evidence="10" key="1">
    <citation type="journal article" date="2020" name="mSystems">
        <title>Genome- and Community-Level Interaction Insights into Carbon Utilization and Element Cycling Functions of Hydrothermarchaeota in Hydrothermal Sediment.</title>
        <authorList>
            <person name="Zhou Z."/>
            <person name="Liu Y."/>
            <person name="Xu W."/>
            <person name="Pan J."/>
            <person name="Luo Z.H."/>
            <person name="Li M."/>
        </authorList>
    </citation>
    <scope>NUCLEOTIDE SEQUENCE [LARGE SCALE GENOMIC DNA]</scope>
    <source>
        <strain evidence="10">SpSt-573</strain>
    </source>
</reference>
<dbReference type="GO" id="GO:0005886">
    <property type="term" value="C:plasma membrane"/>
    <property type="evidence" value="ECO:0007669"/>
    <property type="project" value="UniProtKB-SubCell"/>
</dbReference>
<gene>
    <name evidence="10" type="primary">rarD</name>
    <name evidence="10" type="ORF">ENT37_10625</name>
</gene>
<feature type="transmembrane region" description="Helical" evidence="8">
    <location>
        <begin position="237"/>
        <end position="256"/>
    </location>
</feature>
<dbReference type="PANTHER" id="PTHR22911">
    <property type="entry name" value="ACYL-MALONYL CONDENSING ENZYME-RELATED"/>
    <property type="match status" value="1"/>
</dbReference>
<feature type="transmembrane region" description="Helical" evidence="8">
    <location>
        <begin position="203"/>
        <end position="225"/>
    </location>
</feature>
<comment type="caution">
    <text evidence="10">The sequence shown here is derived from an EMBL/GenBank/DDBJ whole genome shotgun (WGS) entry which is preliminary data.</text>
</comment>
<keyword evidence="6 8" id="KW-1133">Transmembrane helix</keyword>
<comment type="similarity">
    <text evidence="2">Belongs to the EamA transporter family.</text>
</comment>
<evidence type="ECO:0000256" key="5">
    <source>
        <dbReference type="ARBA" id="ARBA00022692"/>
    </source>
</evidence>
<dbReference type="InterPro" id="IPR000620">
    <property type="entry name" value="EamA_dom"/>
</dbReference>
<evidence type="ECO:0000256" key="2">
    <source>
        <dbReference type="ARBA" id="ARBA00007362"/>
    </source>
</evidence>
<dbReference type="InterPro" id="IPR004626">
    <property type="entry name" value="RarD"/>
</dbReference>
<evidence type="ECO:0000256" key="6">
    <source>
        <dbReference type="ARBA" id="ARBA00022989"/>
    </source>
</evidence>
<name>A0A7C4PTE3_9CHLR</name>
<dbReference type="Pfam" id="PF00892">
    <property type="entry name" value="EamA"/>
    <property type="match status" value="2"/>
</dbReference>
<comment type="subcellular location">
    <subcellularLocation>
        <location evidence="1">Cell membrane</location>
        <topology evidence="1">Multi-pass membrane protein</topology>
    </subcellularLocation>
</comment>
<dbReference type="AlphaFoldDB" id="A0A7C4PTE3"/>
<protein>
    <submittedName>
        <fullName evidence="10">EamA family transporter RarD</fullName>
    </submittedName>
</protein>
<dbReference type="EMBL" id="DSYK01000524">
    <property type="protein sequence ID" value="HGS22310.1"/>
    <property type="molecule type" value="Genomic_DNA"/>
</dbReference>
<evidence type="ECO:0000256" key="7">
    <source>
        <dbReference type="ARBA" id="ARBA00023136"/>
    </source>
</evidence>